<keyword evidence="3" id="KW-1185">Reference proteome</keyword>
<feature type="region of interest" description="Disordered" evidence="1">
    <location>
        <begin position="1"/>
        <end position="80"/>
    </location>
</feature>
<feature type="compositionally biased region" description="Polar residues" evidence="1">
    <location>
        <begin position="25"/>
        <end position="36"/>
    </location>
</feature>
<dbReference type="AlphaFoldDB" id="A0A8T2Q114"/>
<feature type="region of interest" description="Disordered" evidence="1">
    <location>
        <begin position="209"/>
        <end position="230"/>
    </location>
</feature>
<comment type="caution">
    <text evidence="2">The sequence shown here is derived from an EMBL/GenBank/DDBJ whole genome shotgun (WGS) entry which is preliminary data.</text>
</comment>
<dbReference type="Proteomes" id="UP000825935">
    <property type="component" value="Chromosome 39"/>
</dbReference>
<dbReference type="OMA" id="LMSSANK"/>
<dbReference type="InterPro" id="IPR042316">
    <property type="entry name" value="IRKI-like"/>
</dbReference>
<gene>
    <name evidence="2" type="ORF">KP509_39G047600</name>
</gene>
<reference evidence="2" key="1">
    <citation type="submission" date="2021-08" db="EMBL/GenBank/DDBJ databases">
        <title>WGS assembly of Ceratopteris richardii.</title>
        <authorList>
            <person name="Marchant D.B."/>
            <person name="Chen G."/>
            <person name="Jenkins J."/>
            <person name="Shu S."/>
            <person name="Leebens-Mack J."/>
            <person name="Grimwood J."/>
            <person name="Schmutz J."/>
            <person name="Soltis P."/>
            <person name="Soltis D."/>
            <person name="Chen Z.-H."/>
        </authorList>
    </citation>
    <scope>NUCLEOTIDE SEQUENCE</scope>
    <source>
        <strain evidence="2">Whitten #5841</strain>
        <tissue evidence="2">Leaf</tissue>
    </source>
</reference>
<evidence type="ECO:0000313" key="2">
    <source>
        <dbReference type="EMBL" id="KAH7277370.1"/>
    </source>
</evidence>
<organism evidence="2 3">
    <name type="scientific">Ceratopteris richardii</name>
    <name type="common">Triangle waterfern</name>
    <dbReference type="NCBI Taxonomy" id="49495"/>
    <lineage>
        <taxon>Eukaryota</taxon>
        <taxon>Viridiplantae</taxon>
        <taxon>Streptophyta</taxon>
        <taxon>Embryophyta</taxon>
        <taxon>Tracheophyta</taxon>
        <taxon>Polypodiopsida</taxon>
        <taxon>Polypodiidae</taxon>
        <taxon>Polypodiales</taxon>
        <taxon>Pteridineae</taxon>
        <taxon>Pteridaceae</taxon>
        <taxon>Parkerioideae</taxon>
        <taxon>Ceratopteris</taxon>
    </lineage>
</organism>
<sequence>MHQNSRSRPTSPYRARDQYVFPSPLMSSANKQNQHSGPADAALHRNQSVSYTNHDIPRGGLRRTRSFSSDHSSPHISFQPQEMRPPLRFYVDDAIHELFRRKQKSGKSKGSAFSLIAGLFACWNPGKKSSSNAEARSLSASKRVSELLEISRRQQLELADKQDTIDMLEWQLEQMQALALMDLDKETVLRSSSVSGQHGSAVMQNCSEHAAPAEEQKTSTDETEQEKENSLVGKNVALPSRMLKAEEKYKTELHGSGSRPNGSEHPLRDCNFKIQEEENKRKPDVDGESCDTVSPMSELCVKQDIGVSAADKEAAMATLLLFEMATMRARFSIRSFSKALIKQMEASGYSVLRTLSELEPNVAFTKKEHVVYTLESRINKAFFHCFENDSFDDSGLLQILDPIARCAARLEEFQRMKLVEVDDTVNASHPAFEPSFRRFCQRKTKELWSQFSWHIVFNSAEEREGFTAAFLDAAKCVWLLHRLAFSVQPHVQILRVGKGLHIDPVYVDAVPALDVPCGLCGSCKVEFLIMPGFQAMGKVIKCQVYQHVQCLVD</sequence>
<dbReference type="OrthoDB" id="785851at2759"/>
<proteinExistence type="predicted"/>
<feature type="compositionally biased region" description="Low complexity" evidence="1">
    <location>
        <begin position="66"/>
        <end position="78"/>
    </location>
</feature>
<protein>
    <submittedName>
        <fullName evidence="2">Uncharacterized protein</fullName>
    </submittedName>
</protein>
<evidence type="ECO:0000313" key="3">
    <source>
        <dbReference type="Proteomes" id="UP000825935"/>
    </source>
</evidence>
<accession>A0A8T2Q114</accession>
<feature type="compositionally biased region" description="Polar residues" evidence="1">
    <location>
        <begin position="1"/>
        <end position="10"/>
    </location>
</feature>
<evidence type="ECO:0000256" key="1">
    <source>
        <dbReference type="SAM" id="MobiDB-lite"/>
    </source>
</evidence>
<dbReference type="EMBL" id="CM035444">
    <property type="protein sequence ID" value="KAH7277370.1"/>
    <property type="molecule type" value="Genomic_DNA"/>
</dbReference>
<dbReference type="PANTHER" id="PTHR31029:SF4">
    <property type="entry name" value="CYCLIN-DEPENDENT KINASE-LIKE PROTEIN"/>
    <property type="match status" value="1"/>
</dbReference>
<name>A0A8T2Q114_CERRI</name>
<dbReference type="PANTHER" id="PTHR31029">
    <property type="entry name" value="CYCLIN-DEPENDENT KINASE-LIKE PROTEIN"/>
    <property type="match status" value="1"/>
</dbReference>
<feature type="compositionally biased region" description="Basic and acidic residues" evidence="1">
    <location>
        <begin position="211"/>
        <end position="220"/>
    </location>
</feature>